<dbReference type="EMBL" id="CP058610">
    <property type="protein sequence ID" value="QLG74464.1"/>
    <property type="molecule type" value="Genomic_DNA"/>
</dbReference>
<dbReference type="KEGG" id="zmk:HG535_0G03470"/>
<dbReference type="OrthoDB" id="2152680at2759"/>
<keyword evidence="2" id="KW-1185">Reference proteome</keyword>
<dbReference type="AlphaFoldDB" id="A0A7H9B893"/>
<evidence type="ECO:0008006" key="3">
    <source>
        <dbReference type="Google" id="ProtNLM"/>
    </source>
</evidence>
<dbReference type="Pfam" id="PF09804">
    <property type="entry name" value="DENND11"/>
    <property type="match status" value="1"/>
</dbReference>
<dbReference type="PANTHER" id="PTHR28153">
    <property type="entry name" value="PROTEIN, PUTATIVE-RELATED"/>
    <property type="match status" value="1"/>
</dbReference>
<sequence length="537" mass="61255">MMRAHLNQGIVNARRSSIGSHLCKASQKVPISCMFLSHFEMKRGNIVVWSKKWSDTNCDVNLQDIELKSLPSGIHEVADDVINFVVSKYKGGGEDYYYGVAYFQQNGHTMAENSKNLDRSKVKMYSLGVVVNPNYKRNDTSNSGFYEWKPNQFTSANTYVSDLEDLLAHWFTKGEFENFEVFEKYFEANSLTNNITELASPVLQRSGKVAREFITPGKLTLDPVLENPGRRQMLEYLPYWIKILGPLVFTLYKSCLLGERILIMNPPGGSFESCNALNYCLSIISLIPKAVRASRQDDYYVRPLYTIGISDIEGMMSEFSGDFDDRKNKQGFIASTSDEILAYRTELYDKVLRLPSEFADQFNTQSPTITSNDDKPIKATHLEYELIGDVFKKYLHESISLWENVYSSEIEPMSWTQFILNGVHWLSTASSVKGSFHEEINQSEVTTGDIDNELETILNVVGYFHDKTANIFNKLKAIVTVAEDDECEEVICIPFTSLLEMDLDCFSLQDHDFVIALAQKWFQKTICISNDYLKAFC</sequence>
<organism evidence="1 2">
    <name type="scientific">Zygotorulaspora mrakii</name>
    <name type="common">Zygosaccharomyces mrakii</name>
    <dbReference type="NCBI Taxonomy" id="42260"/>
    <lineage>
        <taxon>Eukaryota</taxon>
        <taxon>Fungi</taxon>
        <taxon>Dikarya</taxon>
        <taxon>Ascomycota</taxon>
        <taxon>Saccharomycotina</taxon>
        <taxon>Saccharomycetes</taxon>
        <taxon>Saccharomycetales</taxon>
        <taxon>Saccharomycetaceae</taxon>
        <taxon>Zygotorulaspora</taxon>
    </lineage>
</organism>
<dbReference type="GO" id="GO:0005811">
    <property type="term" value="C:lipid droplet"/>
    <property type="evidence" value="ECO:0007669"/>
    <property type="project" value="TreeGrafter"/>
</dbReference>
<dbReference type="InterPro" id="IPR053056">
    <property type="entry name" value="Lipid_Metab_Assoc_Protein"/>
</dbReference>
<dbReference type="Proteomes" id="UP000509704">
    <property type="component" value="Chromosome 7"/>
</dbReference>
<evidence type="ECO:0000313" key="2">
    <source>
        <dbReference type="Proteomes" id="UP000509704"/>
    </source>
</evidence>
<gene>
    <name evidence="1" type="ORF">HG535_0G03470</name>
</gene>
<accession>A0A7H9B893</accession>
<name>A0A7H9B893_ZYGMR</name>
<reference evidence="1 2" key="1">
    <citation type="submission" date="2020-07" db="EMBL/GenBank/DDBJ databases">
        <title>The yeast mating-type switching endonuclease HO is a domesticated member of an unorthodox homing genetic element family.</title>
        <authorList>
            <person name="Coughlan A.Y."/>
            <person name="Lombardi L."/>
            <person name="Braun-Galleani S."/>
            <person name="Martos A.R."/>
            <person name="Galeote V."/>
            <person name="Bigey F."/>
            <person name="Dequin S."/>
            <person name="Byrne K.P."/>
            <person name="Wolfe K.H."/>
        </authorList>
    </citation>
    <scope>NUCLEOTIDE SEQUENCE [LARGE SCALE GENOMIC DNA]</scope>
    <source>
        <strain evidence="1 2">NRRL Y-6702</strain>
    </source>
</reference>
<proteinExistence type="predicted"/>
<dbReference type="RefSeq" id="XP_037146189.1">
    <property type="nucleotide sequence ID" value="XM_037290294.1"/>
</dbReference>
<dbReference type="GeneID" id="59238247"/>
<evidence type="ECO:0000313" key="1">
    <source>
        <dbReference type="EMBL" id="QLG74464.1"/>
    </source>
</evidence>
<dbReference type="InterPro" id="IPR018626">
    <property type="entry name" value="LCHN/Anr2"/>
</dbReference>
<protein>
    <recommendedName>
        <fullName evidence="3">DUF4484 domain-containing protein</fullName>
    </recommendedName>
</protein>
<dbReference type="PANTHER" id="PTHR28153:SF1">
    <property type="entry name" value="DUF4484 DOMAIN-CONTAINING PROTEIN"/>
    <property type="match status" value="1"/>
</dbReference>